<keyword evidence="4" id="KW-1185">Reference proteome</keyword>
<dbReference type="InterPro" id="IPR026444">
    <property type="entry name" value="Secre_tail"/>
</dbReference>
<proteinExistence type="predicted"/>
<evidence type="ECO:0000313" key="3">
    <source>
        <dbReference type="EMBL" id="SFN61665.1"/>
    </source>
</evidence>
<dbReference type="Pfam" id="PF18962">
    <property type="entry name" value="Por_Secre_tail"/>
    <property type="match status" value="1"/>
</dbReference>
<evidence type="ECO:0000259" key="2">
    <source>
        <dbReference type="Pfam" id="PF18962"/>
    </source>
</evidence>
<feature type="domain" description="Secretion system C-terminal sorting" evidence="2">
    <location>
        <begin position="86"/>
        <end position="155"/>
    </location>
</feature>
<protein>
    <submittedName>
        <fullName evidence="3">Por secretion system C-terminal sorting domain-containing protein</fullName>
    </submittedName>
</protein>
<sequence>MTTKNLLTYLTCTLAIYSSFGQQDTVTTGGIASNTNGEISYSIGQTFYLSESNGSNTIQQGLQQAFEISETLNNDLFHLDLDIKAYPNPTTNTFFISTDISKNPDLRYQFVDINGRIISKGYLTQNKSPLNVSKLNQATYVLTIYKKNDLVKSYKIIKK</sequence>
<organism evidence="3 4">
    <name type="scientific">Bizionia echini</name>
    <dbReference type="NCBI Taxonomy" id="649333"/>
    <lineage>
        <taxon>Bacteria</taxon>
        <taxon>Pseudomonadati</taxon>
        <taxon>Bacteroidota</taxon>
        <taxon>Flavobacteriia</taxon>
        <taxon>Flavobacteriales</taxon>
        <taxon>Flavobacteriaceae</taxon>
        <taxon>Bizionia</taxon>
    </lineage>
</organism>
<gene>
    <name evidence="3" type="ORF">SAMN04487989_10245</name>
</gene>
<keyword evidence="1" id="KW-0732">Signal</keyword>
<dbReference type="Proteomes" id="UP000198705">
    <property type="component" value="Unassembled WGS sequence"/>
</dbReference>
<accession>A0A1I5AGV1</accession>
<dbReference type="EMBL" id="FOVN01000002">
    <property type="protein sequence ID" value="SFN61665.1"/>
    <property type="molecule type" value="Genomic_DNA"/>
</dbReference>
<evidence type="ECO:0000313" key="4">
    <source>
        <dbReference type="Proteomes" id="UP000198705"/>
    </source>
</evidence>
<name>A0A1I5AGV1_9FLAO</name>
<dbReference type="AlphaFoldDB" id="A0A1I5AGV1"/>
<dbReference type="OrthoDB" id="1352409at2"/>
<dbReference type="RefSeq" id="WP_092206842.1">
    <property type="nucleotide sequence ID" value="NZ_FOVN01000002.1"/>
</dbReference>
<dbReference type="NCBIfam" id="TIGR04183">
    <property type="entry name" value="Por_Secre_tail"/>
    <property type="match status" value="1"/>
</dbReference>
<reference evidence="4" key="1">
    <citation type="submission" date="2016-10" db="EMBL/GenBank/DDBJ databases">
        <authorList>
            <person name="Varghese N."/>
            <person name="Submissions S."/>
        </authorList>
    </citation>
    <scope>NUCLEOTIDE SEQUENCE [LARGE SCALE GENOMIC DNA]</scope>
    <source>
        <strain evidence="4">DSM 23925</strain>
    </source>
</reference>
<evidence type="ECO:0000256" key="1">
    <source>
        <dbReference type="ARBA" id="ARBA00022729"/>
    </source>
</evidence>
<dbReference type="STRING" id="649333.SAMN04487989_10245"/>